<reference evidence="2 3" key="1">
    <citation type="journal article" date="2019" name="Int. J. Syst. Evol. Microbiol.">
        <title>The Global Catalogue of Microorganisms (GCM) 10K type strain sequencing project: providing services to taxonomists for standard genome sequencing and annotation.</title>
        <authorList>
            <consortium name="The Broad Institute Genomics Platform"/>
            <consortium name="The Broad Institute Genome Sequencing Center for Infectious Disease"/>
            <person name="Wu L."/>
            <person name="Ma J."/>
        </authorList>
    </citation>
    <scope>NUCLEOTIDE SEQUENCE [LARGE SCALE GENOMIC DNA]</scope>
    <source>
        <strain evidence="2 3">JCM 14303</strain>
    </source>
</reference>
<keyword evidence="3" id="KW-1185">Reference proteome</keyword>
<comment type="caution">
    <text evidence="2">The sequence shown here is derived from an EMBL/GenBank/DDBJ whole genome shotgun (WGS) entry which is preliminary data.</text>
</comment>
<feature type="domain" description="Endonuclease/exonuclease/phosphatase" evidence="1">
    <location>
        <begin position="8"/>
        <end position="253"/>
    </location>
</feature>
<organism evidence="2 3">
    <name type="scientific">Kribbella lupini</name>
    <dbReference type="NCBI Taxonomy" id="291602"/>
    <lineage>
        <taxon>Bacteria</taxon>
        <taxon>Bacillati</taxon>
        <taxon>Actinomycetota</taxon>
        <taxon>Actinomycetes</taxon>
        <taxon>Propionibacteriales</taxon>
        <taxon>Kribbellaceae</taxon>
        <taxon>Kribbella</taxon>
    </lineage>
</organism>
<dbReference type="RefSeq" id="WP_344183412.1">
    <property type="nucleotide sequence ID" value="NZ_BAAANC010000005.1"/>
</dbReference>
<name>A0ABN2CLJ5_9ACTN</name>
<dbReference type="InterPro" id="IPR036691">
    <property type="entry name" value="Endo/exonu/phosph_ase_sf"/>
</dbReference>
<dbReference type="Proteomes" id="UP001500363">
    <property type="component" value="Unassembled WGS sequence"/>
</dbReference>
<gene>
    <name evidence="2" type="ORF">GCM10009741_77510</name>
</gene>
<sequence length="265" mass="29762">MSAALRLVTLNTWGIRGDWPARLDQLRRGFEQLDADVITLQETILTDEIDQAAEVLGPAYHLAQSSDRETDGQGITTASRWPLGRVIELDLHLTERTGDFACTCLITEVLAPWGRVWVANHFPDYQVDHERERCLQTVLAARRLEELVAESPGDVVVAGDLDAEDTADSLRFWTGRHVIDDLGVCYCSAWELARRGERLETYVRENPHFEDGEWPFRGIDHVLVRCGADGRPTLPILSCDRVFDQPDLTPSDHYGLLVELGTPSS</sequence>
<dbReference type="EMBL" id="BAAANC010000005">
    <property type="protein sequence ID" value="GAA1560759.1"/>
    <property type="molecule type" value="Genomic_DNA"/>
</dbReference>
<proteinExistence type="predicted"/>
<evidence type="ECO:0000313" key="2">
    <source>
        <dbReference type="EMBL" id="GAA1560759.1"/>
    </source>
</evidence>
<dbReference type="Pfam" id="PF03372">
    <property type="entry name" value="Exo_endo_phos"/>
    <property type="match status" value="1"/>
</dbReference>
<protein>
    <recommendedName>
        <fullName evidence="1">Endonuclease/exonuclease/phosphatase domain-containing protein</fullName>
    </recommendedName>
</protein>
<evidence type="ECO:0000313" key="3">
    <source>
        <dbReference type="Proteomes" id="UP001500363"/>
    </source>
</evidence>
<evidence type="ECO:0000259" key="1">
    <source>
        <dbReference type="Pfam" id="PF03372"/>
    </source>
</evidence>
<dbReference type="Gene3D" id="3.60.10.10">
    <property type="entry name" value="Endonuclease/exonuclease/phosphatase"/>
    <property type="match status" value="1"/>
</dbReference>
<accession>A0ABN2CLJ5</accession>
<dbReference type="SUPFAM" id="SSF56219">
    <property type="entry name" value="DNase I-like"/>
    <property type="match status" value="1"/>
</dbReference>
<dbReference type="InterPro" id="IPR005135">
    <property type="entry name" value="Endo/exonuclease/phosphatase"/>
</dbReference>